<reference evidence="1 2" key="1">
    <citation type="submission" date="2010-10" db="EMBL/GenBank/DDBJ databases">
        <title>The Genome Sequence of Synechococcus phage S-SKS1.</title>
        <authorList>
            <consortium name="The Broad Institute Genome Sequencing Platform"/>
            <person name="Henn M.R."/>
            <person name="Clokie M."/>
            <person name="Levin J."/>
            <person name="Malboeuf C."/>
            <person name="Casali M."/>
            <person name="Russ C."/>
            <person name="Lennon N."/>
            <person name="Chapman S.B."/>
            <person name="Erlich R."/>
            <person name="Young S.K."/>
            <person name="Yandava C."/>
            <person name="Zeng Q."/>
            <person name="Alvarado L."/>
            <person name="Anderson S."/>
            <person name="Berlin A."/>
            <person name="Chen Z."/>
            <person name="Freedman E."/>
            <person name="Gellesch M."/>
            <person name="Goldberg J."/>
            <person name="Green L."/>
            <person name="Griggs A."/>
            <person name="Gujja S."/>
            <person name="Heilman E.R."/>
            <person name="Heiman D."/>
            <person name="Hollinger A."/>
            <person name="Howarth C."/>
            <person name="Larson L."/>
            <person name="Mehta T."/>
            <person name="Pearson M."/>
            <person name="Roberts A."/>
            <person name="Ryan E."/>
            <person name="Saif S."/>
            <person name="Shea T."/>
            <person name="Shenoy N."/>
            <person name="Sisk P."/>
            <person name="Stolte C."/>
            <person name="Sykes S."/>
            <person name="White J."/>
            <person name="Haas B."/>
            <person name="Nusbaum C."/>
            <person name="Birren B."/>
        </authorList>
    </citation>
    <scope>NUCLEOTIDE SEQUENCE [LARGE SCALE GENOMIC DNA]</scope>
</reference>
<organism evidence="1 2">
    <name type="scientific">Synechococcus phage S-SKS1</name>
    <dbReference type="NCBI Taxonomy" id="754042"/>
    <lineage>
        <taxon>Viruses</taxon>
        <taxon>Duplodnaviria</taxon>
        <taxon>Heunggongvirae</taxon>
        <taxon>Uroviricota</taxon>
        <taxon>Caudoviricetes</taxon>
        <taxon>Llyrvirus</taxon>
        <taxon>Llyrvirus SSKS1</taxon>
    </lineage>
</organism>
<dbReference type="KEGG" id="vg:15011090"/>
<gene>
    <name evidence="1" type="ORF">SWZG_00179</name>
</gene>
<evidence type="ECO:0000313" key="2">
    <source>
        <dbReference type="Proteomes" id="UP000201252"/>
    </source>
</evidence>
<sequence>MQTYTDPCTYAMQNDMNRLKEEIASDLANYMLEMMPPLEMCVDFVCDRFGLNCTDELIDFVADCHDEFFGN</sequence>
<evidence type="ECO:0000313" key="1">
    <source>
        <dbReference type="EMBL" id="AGH31685.1"/>
    </source>
</evidence>
<dbReference type="RefSeq" id="YP_007674537.1">
    <property type="nucleotide sequence ID" value="NC_020851.1"/>
</dbReference>
<dbReference type="Proteomes" id="UP000201252">
    <property type="component" value="Segment"/>
</dbReference>
<name>M4QPV3_9CAUD</name>
<dbReference type="EMBL" id="HQ633071">
    <property type="protein sequence ID" value="AGH31685.1"/>
    <property type="molecule type" value="Genomic_DNA"/>
</dbReference>
<dbReference type="OrthoDB" id="37565at35237"/>
<keyword evidence="2" id="KW-1185">Reference proteome</keyword>
<dbReference type="GeneID" id="15011090"/>
<proteinExistence type="predicted"/>
<accession>M4QPV3</accession>
<protein>
    <submittedName>
        <fullName evidence="1">Uncharacterized protein</fullName>
    </submittedName>
</protein>